<comment type="catalytic activity">
    <reaction evidence="17">
        <text>a fatty acyl-[ACP] + malonyl-[ACP] + H(+) = a 3-oxoacyl-[ACP] + holo-[ACP] + CO2</text>
        <dbReference type="Rhea" id="RHEA:22836"/>
        <dbReference type="Rhea" id="RHEA-COMP:9623"/>
        <dbReference type="Rhea" id="RHEA-COMP:9685"/>
        <dbReference type="Rhea" id="RHEA-COMP:9916"/>
        <dbReference type="Rhea" id="RHEA-COMP:14125"/>
        <dbReference type="ChEBI" id="CHEBI:15378"/>
        <dbReference type="ChEBI" id="CHEBI:16526"/>
        <dbReference type="ChEBI" id="CHEBI:64479"/>
        <dbReference type="ChEBI" id="CHEBI:78449"/>
        <dbReference type="ChEBI" id="CHEBI:78776"/>
        <dbReference type="ChEBI" id="CHEBI:138651"/>
        <dbReference type="EC" id="2.3.1.41"/>
    </reaction>
    <physiologicalReaction direction="left-to-right" evidence="17">
        <dbReference type="Rhea" id="RHEA:22837"/>
    </physiologicalReaction>
</comment>
<protein>
    <recommendedName>
        <fullName evidence="13">3-oxoacyl-[acyl-carrier-protein] synthase 1</fullName>
        <ecNumber evidence="5">2.3.1.41</ecNumber>
    </recommendedName>
    <alternativeName>
        <fullName evidence="14">3-oxoacyl-[acyl-carrier-protein] synthase I</fullName>
    </alternativeName>
    <alternativeName>
        <fullName evidence="15">Beta-ketoacyl-ACP synthase I</fullName>
    </alternativeName>
</protein>
<evidence type="ECO:0000256" key="11">
    <source>
        <dbReference type="ARBA" id="ARBA00023160"/>
    </source>
</evidence>
<dbReference type="FunFam" id="3.40.47.10:FF:000006">
    <property type="entry name" value="3-oxoacyl-[acyl-carrier-protein] synthase I"/>
    <property type="match status" value="1"/>
</dbReference>
<evidence type="ECO:0000256" key="8">
    <source>
        <dbReference type="ARBA" id="ARBA00022679"/>
    </source>
</evidence>
<comment type="caution">
    <text evidence="20">The sequence shown here is derived from an EMBL/GenBank/DDBJ whole genome shotgun (WGS) entry which is preliminary data.</text>
</comment>
<evidence type="ECO:0000313" key="20">
    <source>
        <dbReference type="EMBL" id="KDN25393.1"/>
    </source>
</evidence>
<gene>
    <name evidence="20" type="ORF">MBO_04172</name>
</gene>
<comment type="similarity">
    <text evidence="3 18">Belongs to the thiolase-like superfamily. Beta-ketoacyl-ACP synthases family.</text>
</comment>
<evidence type="ECO:0000256" key="14">
    <source>
        <dbReference type="ARBA" id="ARBA00041620"/>
    </source>
</evidence>
<evidence type="ECO:0000256" key="12">
    <source>
        <dbReference type="ARBA" id="ARBA00023315"/>
    </source>
</evidence>
<feature type="domain" description="Ketosynthase family 3 (KS3)" evidence="19">
    <location>
        <begin position="1"/>
        <end position="407"/>
    </location>
</feature>
<dbReference type="GO" id="GO:0006633">
    <property type="term" value="P:fatty acid biosynthetic process"/>
    <property type="evidence" value="ECO:0007669"/>
    <property type="project" value="UniProtKB-UniPathway"/>
</dbReference>
<keyword evidence="12" id="KW-0012">Acyltransferase</keyword>
<dbReference type="PANTHER" id="PTHR11712:SF306">
    <property type="entry name" value="3-OXOACYL-[ACYL-CARRIER-PROTEIN] SYNTHASE 1"/>
    <property type="match status" value="1"/>
</dbReference>
<sequence length="410" mass="42263">MKRVVITGMGIVSNIGNDLAAVTESLKNGKSGIVFNQSYADNGFKSCVSGSIDQSTLDTSAIDRKLKRFMSDASLYAYVSALSAIDNAGLTLSDVADNVRVSIVAGSGGASTADVVGSVDNMKAKGLRGVGAMAVPKIMSSTVSATLATGLKIKGISYSLSSACATSSHCIGHAMELIQLGKADMVIAGGGESEHWTQSCMFDAMGAMSTSYNDTPTTASRPYDSTRDGFVIAGGGGMVVVESLEHAQARGATILAEIVGYGATSDGAEMVAPSGEGATRCMQIALSQAGLDTVDYVNSHGTSTPLGDITELHAIADVFGGADKTPPISSTKSMTGHSLGAVGVQELIYCVLMMNNDFIAPSINITDMDEKAKPFDIVETTRQTEINTVMSNSFGFGGTNSALVVRKFKG</sequence>
<name>A0A066UMF2_9GAMM</name>
<organism evidence="20 21">
    <name type="scientific">Moraxella bovoculi 237</name>
    <dbReference type="NCBI Taxonomy" id="743974"/>
    <lineage>
        <taxon>Bacteria</taxon>
        <taxon>Pseudomonadati</taxon>
        <taxon>Pseudomonadota</taxon>
        <taxon>Gammaproteobacteria</taxon>
        <taxon>Moraxellales</taxon>
        <taxon>Moraxellaceae</taxon>
        <taxon>Moraxella</taxon>
    </lineage>
</organism>
<evidence type="ECO:0000256" key="5">
    <source>
        <dbReference type="ARBA" id="ARBA00013191"/>
    </source>
</evidence>
<dbReference type="InterPro" id="IPR014030">
    <property type="entry name" value="Ketoacyl_synth_N"/>
</dbReference>
<evidence type="ECO:0000256" key="18">
    <source>
        <dbReference type="RuleBase" id="RU003694"/>
    </source>
</evidence>
<reference evidence="20 21" key="1">
    <citation type="journal article" date="2014" name="Genome Announc.">
        <title>Draft Genome Sequence of Moraxella bovoculi Strain 237T (ATCC BAA-1259T) Isolated from a Calf with Infectious Bovine Keratoconjunctivitis.</title>
        <authorList>
            <person name="Calcutt M.J."/>
            <person name="Foecking M.F."/>
            <person name="Martin N.T."/>
            <person name="Mhlanga-Mutangadura T."/>
            <person name="Reilly T.J."/>
        </authorList>
    </citation>
    <scope>NUCLEOTIDE SEQUENCE [LARGE SCALE GENOMIC DNA]</scope>
    <source>
        <strain evidence="20 21">237</strain>
    </source>
</reference>
<evidence type="ECO:0000256" key="9">
    <source>
        <dbReference type="ARBA" id="ARBA00022832"/>
    </source>
</evidence>
<evidence type="ECO:0000313" key="21">
    <source>
        <dbReference type="Proteomes" id="UP000035860"/>
    </source>
</evidence>
<dbReference type="SMART" id="SM00825">
    <property type="entry name" value="PKS_KS"/>
    <property type="match status" value="1"/>
</dbReference>
<evidence type="ECO:0000256" key="7">
    <source>
        <dbReference type="ARBA" id="ARBA00022516"/>
    </source>
</evidence>
<comment type="subcellular location">
    <subcellularLocation>
        <location evidence="1">Cytoplasm</location>
    </subcellularLocation>
</comment>
<dbReference type="RefSeq" id="WP_036364056.1">
    <property type="nucleotide sequence ID" value="NZ_AOMT01000019.1"/>
</dbReference>
<keyword evidence="10" id="KW-0443">Lipid metabolism</keyword>
<dbReference type="EMBL" id="AOMT01000019">
    <property type="protein sequence ID" value="KDN25393.1"/>
    <property type="molecule type" value="Genomic_DNA"/>
</dbReference>
<dbReference type="PROSITE" id="PS52004">
    <property type="entry name" value="KS3_2"/>
    <property type="match status" value="1"/>
</dbReference>
<dbReference type="eggNOG" id="COG0304">
    <property type="taxonomic scope" value="Bacteria"/>
</dbReference>
<evidence type="ECO:0000259" key="19">
    <source>
        <dbReference type="PROSITE" id="PS52004"/>
    </source>
</evidence>
<dbReference type="OrthoDB" id="9808669at2"/>
<evidence type="ECO:0000256" key="15">
    <source>
        <dbReference type="ARBA" id="ARBA00042143"/>
    </source>
</evidence>
<keyword evidence="8 18" id="KW-0808">Transferase</keyword>
<proteinExistence type="inferred from homology"/>
<evidence type="ECO:0000256" key="1">
    <source>
        <dbReference type="ARBA" id="ARBA00004496"/>
    </source>
</evidence>
<dbReference type="Pfam" id="PF00109">
    <property type="entry name" value="ketoacyl-synt"/>
    <property type="match status" value="1"/>
</dbReference>
<comment type="catalytic activity">
    <reaction evidence="16">
        <text>(3Z)-decenoyl-[ACP] + malonyl-[ACP] + H(+) = 3-oxo-(5Z)-dodecenoyl-[ACP] + holo-[ACP] + CO2</text>
        <dbReference type="Rhea" id="RHEA:54940"/>
        <dbReference type="Rhea" id="RHEA-COMP:9623"/>
        <dbReference type="Rhea" id="RHEA-COMP:9685"/>
        <dbReference type="Rhea" id="RHEA-COMP:9927"/>
        <dbReference type="Rhea" id="RHEA-COMP:14042"/>
        <dbReference type="ChEBI" id="CHEBI:15378"/>
        <dbReference type="ChEBI" id="CHEBI:16526"/>
        <dbReference type="ChEBI" id="CHEBI:64479"/>
        <dbReference type="ChEBI" id="CHEBI:78449"/>
        <dbReference type="ChEBI" id="CHEBI:78798"/>
        <dbReference type="ChEBI" id="CHEBI:138410"/>
    </reaction>
    <physiologicalReaction direction="left-to-right" evidence="16">
        <dbReference type="Rhea" id="RHEA:54941"/>
    </physiologicalReaction>
</comment>
<evidence type="ECO:0000256" key="16">
    <source>
        <dbReference type="ARBA" id="ARBA00048121"/>
    </source>
</evidence>
<dbReference type="EC" id="2.3.1.41" evidence="5"/>
<comment type="subunit">
    <text evidence="4">Homodimer.</text>
</comment>
<dbReference type="InterPro" id="IPR018201">
    <property type="entry name" value="Ketoacyl_synth_AS"/>
</dbReference>
<dbReference type="AlphaFoldDB" id="A0A066UMF2"/>
<keyword evidence="9" id="KW-0276">Fatty acid metabolism</keyword>
<dbReference type="InterPro" id="IPR014031">
    <property type="entry name" value="Ketoacyl_synth_C"/>
</dbReference>
<dbReference type="Gene3D" id="3.40.47.10">
    <property type="match status" value="1"/>
</dbReference>
<comment type="pathway">
    <text evidence="2">Lipid metabolism; fatty acid biosynthesis.</text>
</comment>
<dbReference type="InterPro" id="IPR000794">
    <property type="entry name" value="Beta-ketoacyl_synthase"/>
</dbReference>
<dbReference type="Proteomes" id="UP000035860">
    <property type="component" value="Unassembled WGS sequence"/>
</dbReference>
<dbReference type="Pfam" id="PF02801">
    <property type="entry name" value="Ketoacyl-synt_C"/>
    <property type="match status" value="1"/>
</dbReference>
<evidence type="ECO:0000256" key="10">
    <source>
        <dbReference type="ARBA" id="ARBA00023098"/>
    </source>
</evidence>
<evidence type="ECO:0000256" key="6">
    <source>
        <dbReference type="ARBA" id="ARBA00022490"/>
    </source>
</evidence>
<dbReference type="SUPFAM" id="SSF53901">
    <property type="entry name" value="Thiolase-like"/>
    <property type="match status" value="2"/>
</dbReference>
<keyword evidence="6" id="KW-0963">Cytoplasm</keyword>
<dbReference type="PROSITE" id="PS00606">
    <property type="entry name" value="KS3_1"/>
    <property type="match status" value="1"/>
</dbReference>
<evidence type="ECO:0000256" key="2">
    <source>
        <dbReference type="ARBA" id="ARBA00005194"/>
    </source>
</evidence>
<keyword evidence="21" id="KW-1185">Reference proteome</keyword>
<dbReference type="PANTHER" id="PTHR11712">
    <property type="entry name" value="POLYKETIDE SYNTHASE-RELATED"/>
    <property type="match status" value="1"/>
</dbReference>
<evidence type="ECO:0000256" key="13">
    <source>
        <dbReference type="ARBA" id="ARBA00039450"/>
    </source>
</evidence>
<evidence type="ECO:0000256" key="3">
    <source>
        <dbReference type="ARBA" id="ARBA00008467"/>
    </source>
</evidence>
<dbReference type="CDD" id="cd00834">
    <property type="entry name" value="KAS_I_II"/>
    <property type="match status" value="1"/>
</dbReference>
<evidence type="ECO:0000256" key="17">
    <source>
        <dbReference type="ARBA" id="ARBA00048506"/>
    </source>
</evidence>
<dbReference type="InterPro" id="IPR016039">
    <property type="entry name" value="Thiolase-like"/>
</dbReference>
<evidence type="ECO:0000256" key="4">
    <source>
        <dbReference type="ARBA" id="ARBA00011738"/>
    </source>
</evidence>
<dbReference type="GO" id="GO:0004315">
    <property type="term" value="F:3-oxoacyl-[acyl-carrier-protein] synthase activity"/>
    <property type="evidence" value="ECO:0007669"/>
    <property type="project" value="UniProtKB-EC"/>
</dbReference>
<dbReference type="InterPro" id="IPR020841">
    <property type="entry name" value="PKS_Beta-ketoAc_synthase_dom"/>
</dbReference>
<dbReference type="UniPathway" id="UPA00094"/>
<accession>A0A066UMF2</accession>
<dbReference type="GO" id="GO:0005829">
    <property type="term" value="C:cytosol"/>
    <property type="evidence" value="ECO:0007669"/>
    <property type="project" value="TreeGrafter"/>
</dbReference>
<keyword evidence="11" id="KW-0275">Fatty acid biosynthesis</keyword>
<keyword evidence="7" id="KW-0444">Lipid biosynthesis</keyword>